<organism evidence="1 2">
    <name type="scientific">Boletus reticuloceps</name>
    <dbReference type="NCBI Taxonomy" id="495285"/>
    <lineage>
        <taxon>Eukaryota</taxon>
        <taxon>Fungi</taxon>
        <taxon>Dikarya</taxon>
        <taxon>Basidiomycota</taxon>
        <taxon>Agaricomycotina</taxon>
        <taxon>Agaricomycetes</taxon>
        <taxon>Agaricomycetidae</taxon>
        <taxon>Boletales</taxon>
        <taxon>Boletineae</taxon>
        <taxon>Boletaceae</taxon>
        <taxon>Boletoideae</taxon>
        <taxon>Boletus</taxon>
    </lineage>
</organism>
<evidence type="ECO:0000313" key="1">
    <source>
        <dbReference type="EMBL" id="KAG6377034.1"/>
    </source>
</evidence>
<dbReference type="AlphaFoldDB" id="A0A8I2YPV7"/>
<dbReference type="Proteomes" id="UP000683000">
    <property type="component" value="Unassembled WGS sequence"/>
</dbReference>
<proteinExistence type="predicted"/>
<gene>
    <name evidence="1" type="ORF">JVT61DRAFT_1082</name>
</gene>
<sequence length="632" mass="69715">MHAGTSNPFQLALTNPLYDPIQVRLSPQRVADGPFAEAWEYDDDEDMFGVEDDELGIGTDTGRGIRDKAPRGRLKNVGVLERRANVTVVGGEVNIKPGFKGGIKFNMMVSYTYRSDDPLPSEDGAGTPSRTTKAPEVKTFSFYTAVDLGSSVVSKDDKSEADAYHYRCRLFSVAVLRVIPTALSHVVSLTPPPEWDIPALITPCNMEMGHDIVPLYTPSPPSPRYSSELLPGEQTVEFTRRASSRSPTGVYRRITDHLTVILRNQHPGSVYPVYGRGGLIQGDVILSNTSGLTSVILKLEGNFLLHASGIPLSSTFLSVTYVLWSASHAHRCPRTIPFGVIFPLTFDDGDQARALPPTFKSSELHATSSYSLTVELSRPRQFLPFWKGNEAVKVPLTYRPQSRPPLPMLPSDLPFMSTVKSSPEEWYEVMCTIPMTQGSGLAHAECLIRGSPASLIPFLEQDQGGRQGTNGQLTGGVIIRVYLLRQSSARIHGQFATASRNLGEGKWSLRSPYIQEITYLRGILLARTWTLSTGTEYSDLARMSLLLVSPPTNFPSRYDHPSKVASQCTIYLPFLDLGLYRSVDNSSTTTQVSTARCKTLLSDTARDGFLVKRCRYLVHGMTCRTFPIDPLL</sequence>
<reference evidence="1" key="1">
    <citation type="submission" date="2021-03" db="EMBL/GenBank/DDBJ databases">
        <title>Evolutionary innovations through gain and loss of genes in the ectomycorrhizal Boletales.</title>
        <authorList>
            <person name="Wu G."/>
            <person name="Miyauchi S."/>
            <person name="Morin E."/>
            <person name="Yang Z.-L."/>
            <person name="Xu J."/>
            <person name="Martin F.M."/>
        </authorList>
    </citation>
    <scope>NUCLEOTIDE SEQUENCE</scope>
    <source>
        <strain evidence="1">BR01</strain>
    </source>
</reference>
<protein>
    <submittedName>
        <fullName evidence="1">Uncharacterized protein</fullName>
    </submittedName>
</protein>
<keyword evidence="2" id="KW-1185">Reference proteome</keyword>
<evidence type="ECO:0000313" key="2">
    <source>
        <dbReference type="Proteomes" id="UP000683000"/>
    </source>
</evidence>
<comment type="caution">
    <text evidence="1">The sequence shown here is derived from an EMBL/GenBank/DDBJ whole genome shotgun (WGS) entry which is preliminary data.</text>
</comment>
<name>A0A8I2YPV7_9AGAM</name>
<accession>A0A8I2YPV7</accession>
<dbReference type="EMBL" id="JAGFBS010000010">
    <property type="protein sequence ID" value="KAG6377034.1"/>
    <property type="molecule type" value="Genomic_DNA"/>
</dbReference>
<dbReference type="OrthoDB" id="3252135at2759"/>